<dbReference type="AlphaFoldDB" id="A0A9W7DH90"/>
<dbReference type="Proteomes" id="UP001165063">
    <property type="component" value="Unassembled WGS sequence"/>
</dbReference>
<evidence type="ECO:0000313" key="3">
    <source>
        <dbReference type="Proteomes" id="UP001165063"/>
    </source>
</evidence>
<dbReference type="EMBL" id="BSXU01003374">
    <property type="protein sequence ID" value="GMG39983.1"/>
    <property type="molecule type" value="Genomic_DNA"/>
</dbReference>
<accession>A0A9W7DH90</accession>
<organism evidence="2 3">
    <name type="scientific">Ambrosiozyma monospora</name>
    <name type="common">Yeast</name>
    <name type="synonym">Endomycopsis monosporus</name>
    <dbReference type="NCBI Taxonomy" id="43982"/>
    <lineage>
        <taxon>Eukaryota</taxon>
        <taxon>Fungi</taxon>
        <taxon>Dikarya</taxon>
        <taxon>Ascomycota</taxon>
        <taxon>Saccharomycotina</taxon>
        <taxon>Pichiomycetes</taxon>
        <taxon>Pichiales</taxon>
        <taxon>Pichiaceae</taxon>
        <taxon>Ambrosiozyma</taxon>
    </lineage>
</organism>
<comment type="caution">
    <text evidence="2">The sequence shown here is derived from an EMBL/GenBank/DDBJ whole genome shotgun (WGS) entry which is preliminary data.</text>
</comment>
<gene>
    <name evidence="2" type="ORF">Amon01_000579900</name>
</gene>
<feature type="compositionally biased region" description="Basic residues" evidence="1">
    <location>
        <begin position="44"/>
        <end position="55"/>
    </location>
</feature>
<proteinExistence type="predicted"/>
<feature type="region of interest" description="Disordered" evidence="1">
    <location>
        <begin position="1"/>
        <end position="86"/>
    </location>
</feature>
<evidence type="ECO:0000313" key="2">
    <source>
        <dbReference type="EMBL" id="GMG39983.1"/>
    </source>
</evidence>
<sequence>MVTAVGADGSSSYNLSADDGQGNTYQESGSASKAKVRRSDSGKARKLKKARKSRKGSATASSAPATPSSGTGSSAPATPSNAYSADSYQGWFILW</sequence>
<keyword evidence="3" id="KW-1185">Reference proteome</keyword>
<name>A0A9W7DH90_AMBMO</name>
<evidence type="ECO:0000256" key="1">
    <source>
        <dbReference type="SAM" id="MobiDB-lite"/>
    </source>
</evidence>
<feature type="compositionally biased region" description="Polar residues" evidence="1">
    <location>
        <begin position="9"/>
        <end position="31"/>
    </location>
</feature>
<reference evidence="2" key="1">
    <citation type="submission" date="2023-04" db="EMBL/GenBank/DDBJ databases">
        <title>Ambrosiozyma monospora NBRC 1965.</title>
        <authorList>
            <person name="Ichikawa N."/>
            <person name="Sato H."/>
            <person name="Tonouchi N."/>
        </authorList>
    </citation>
    <scope>NUCLEOTIDE SEQUENCE</scope>
    <source>
        <strain evidence="2">NBRC 1965</strain>
    </source>
</reference>
<feature type="compositionally biased region" description="Low complexity" evidence="1">
    <location>
        <begin position="56"/>
        <end position="80"/>
    </location>
</feature>
<protein>
    <submittedName>
        <fullName evidence="2">Unnamed protein product</fullName>
    </submittedName>
</protein>